<sequence length="194" mass="21681">MITLTLVSLSVILSSTVVNEFANSLTLPFRLDQLDITCVVVIAIVFYIVEWGCVPSVVLLESKYGFKALRKSVRQSVMVRVYSFVLFTGSMIGVMLYYCAVVNSMESVSKWITIVQVSAYHIQSCMMVTLYVVMNSVLYVWFKAGDGDEKMKTVVEEGGGFTAKDMIVLVHGDFSYTLHLFVIAAFISLYVGFH</sequence>
<feature type="transmembrane region" description="Helical" evidence="1">
    <location>
        <begin position="174"/>
        <end position="193"/>
    </location>
</feature>
<evidence type="ECO:0000256" key="1">
    <source>
        <dbReference type="SAM" id="Phobius"/>
    </source>
</evidence>
<proteinExistence type="predicted"/>
<keyword evidence="1" id="KW-1133">Transmembrane helix</keyword>
<feature type="transmembrane region" description="Helical" evidence="1">
    <location>
        <begin position="81"/>
        <end position="100"/>
    </location>
</feature>
<feature type="transmembrane region" description="Helical" evidence="1">
    <location>
        <begin position="120"/>
        <end position="142"/>
    </location>
</feature>
<dbReference type="EMBL" id="PKPP01011765">
    <property type="protein sequence ID" value="PWA43550.1"/>
    <property type="molecule type" value="Genomic_DNA"/>
</dbReference>
<comment type="caution">
    <text evidence="2">The sequence shown here is derived from an EMBL/GenBank/DDBJ whole genome shotgun (WGS) entry which is preliminary data.</text>
</comment>
<evidence type="ECO:0000313" key="3">
    <source>
        <dbReference type="Proteomes" id="UP000245207"/>
    </source>
</evidence>
<gene>
    <name evidence="2" type="ORF">CTI12_AA533420</name>
</gene>
<feature type="transmembrane region" description="Helical" evidence="1">
    <location>
        <begin position="34"/>
        <end position="60"/>
    </location>
</feature>
<keyword evidence="1" id="KW-0812">Transmembrane</keyword>
<evidence type="ECO:0000313" key="2">
    <source>
        <dbReference type="EMBL" id="PWA43550.1"/>
    </source>
</evidence>
<keyword evidence="1" id="KW-0472">Membrane</keyword>
<keyword evidence="3" id="KW-1185">Reference proteome</keyword>
<accession>A0A2U1L3J5</accession>
<dbReference type="Proteomes" id="UP000245207">
    <property type="component" value="Unassembled WGS sequence"/>
</dbReference>
<organism evidence="2 3">
    <name type="scientific">Artemisia annua</name>
    <name type="common">Sweet wormwood</name>
    <dbReference type="NCBI Taxonomy" id="35608"/>
    <lineage>
        <taxon>Eukaryota</taxon>
        <taxon>Viridiplantae</taxon>
        <taxon>Streptophyta</taxon>
        <taxon>Embryophyta</taxon>
        <taxon>Tracheophyta</taxon>
        <taxon>Spermatophyta</taxon>
        <taxon>Magnoliopsida</taxon>
        <taxon>eudicotyledons</taxon>
        <taxon>Gunneridae</taxon>
        <taxon>Pentapetalae</taxon>
        <taxon>asterids</taxon>
        <taxon>campanulids</taxon>
        <taxon>Asterales</taxon>
        <taxon>Asteraceae</taxon>
        <taxon>Asteroideae</taxon>
        <taxon>Anthemideae</taxon>
        <taxon>Artemisiinae</taxon>
        <taxon>Artemisia</taxon>
    </lineage>
</organism>
<dbReference type="AlphaFoldDB" id="A0A2U1L3J5"/>
<name>A0A2U1L3J5_ARTAN</name>
<reference evidence="2 3" key="1">
    <citation type="journal article" date="2018" name="Mol. Plant">
        <title>The genome of Artemisia annua provides insight into the evolution of Asteraceae family and artemisinin biosynthesis.</title>
        <authorList>
            <person name="Shen Q."/>
            <person name="Zhang L."/>
            <person name="Liao Z."/>
            <person name="Wang S."/>
            <person name="Yan T."/>
            <person name="Shi P."/>
            <person name="Liu M."/>
            <person name="Fu X."/>
            <person name="Pan Q."/>
            <person name="Wang Y."/>
            <person name="Lv Z."/>
            <person name="Lu X."/>
            <person name="Zhang F."/>
            <person name="Jiang W."/>
            <person name="Ma Y."/>
            <person name="Chen M."/>
            <person name="Hao X."/>
            <person name="Li L."/>
            <person name="Tang Y."/>
            <person name="Lv G."/>
            <person name="Zhou Y."/>
            <person name="Sun X."/>
            <person name="Brodelius P.E."/>
            <person name="Rose J.K.C."/>
            <person name="Tang K."/>
        </authorList>
    </citation>
    <scope>NUCLEOTIDE SEQUENCE [LARGE SCALE GENOMIC DNA]</scope>
    <source>
        <strain evidence="3">cv. Huhao1</strain>
        <tissue evidence="2">Leaf</tissue>
    </source>
</reference>
<protein>
    <submittedName>
        <fullName evidence="2">Uncharacterized protein</fullName>
    </submittedName>
</protein>